<dbReference type="InterPro" id="IPR054289">
    <property type="entry name" value="DUF7025"/>
</dbReference>
<dbReference type="GeneID" id="87911371"/>
<reference evidence="3 4" key="1">
    <citation type="journal article" date="2023" name="bioRxiv">
        <title>High-quality genome assemblies of four members of thePodospora anserinaspecies complex.</title>
        <authorList>
            <person name="Ament-Velasquez S.L."/>
            <person name="Vogan A.A."/>
            <person name="Wallerman O."/>
            <person name="Hartmann F."/>
            <person name="Gautier V."/>
            <person name="Silar P."/>
            <person name="Giraud T."/>
            <person name="Johannesson H."/>
        </authorList>
    </citation>
    <scope>NUCLEOTIDE SEQUENCE [LARGE SCALE GENOMIC DNA]</scope>
    <source>
        <strain evidence="3 4">CBS 415.72m</strain>
    </source>
</reference>
<evidence type="ECO:0000256" key="1">
    <source>
        <dbReference type="SAM" id="MobiDB-lite"/>
    </source>
</evidence>
<protein>
    <recommendedName>
        <fullName evidence="2">DUF7025 domain-containing protein</fullName>
    </recommendedName>
</protein>
<evidence type="ECO:0000313" key="3">
    <source>
        <dbReference type="EMBL" id="KAK4653933.1"/>
    </source>
</evidence>
<feature type="domain" description="DUF7025" evidence="2">
    <location>
        <begin position="103"/>
        <end position="201"/>
    </location>
</feature>
<keyword evidence="4" id="KW-1185">Reference proteome</keyword>
<gene>
    <name evidence="3" type="ORF">QC762_510590</name>
</gene>
<dbReference type="RefSeq" id="XP_062742908.1">
    <property type="nucleotide sequence ID" value="XM_062891464.1"/>
</dbReference>
<dbReference type="Pfam" id="PF22942">
    <property type="entry name" value="DUF7025"/>
    <property type="match status" value="1"/>
</dbReference>
<evidence type="ECO:0000313" key="4">
    <source>
        <dbReference type="Proteomes" id="UP001323405"/>
    </source>
</evidence>
<organism evidence="3 4">
    <name type="scientific">Podospora pseudocomata</name>
    <dbReference type="NCBI Taxonomy" id="2093779"/>
    <lineage>
        <taxon>Eukaryota</taxon>
        <taxon>Fungi</taxon>
        <taxon>Dikarya</taxon>
        <taxon>Ascomycota</taxon>
        <taxon>Pezizomycotina</taxon>
        <taxon>Sordariomycetes</taxon>
        <taxon>Sordariomycetidae</taxon>
        <taxon>Sordariales</taxon>
        <taxon>Podosporaceae</taxon>
        <taxon>Podospora</taxon>
    </lineage>
</organism>
<dbReference type="EMBL" id="JAFFHA010000007">
    <property type="protein sequence ID" value="KAK4653933.1"/>
    <property type="molecule type" value="Genomic_DNA"/>
</dbReference>
<feature type="region of interest" description="Disordered" evidence="1">
    <location>
        <begin position="54"/>
        <end position="74"/>
    </location>
</feature>
<dbReference type="Proteomes" id="UP001323405">
    <property type="component" value="Unassembled WGS sequence"/>
</dbReference>
<name>A0ABR0GDX5_9PEZI</name>
<dbReference type="PANTHER" id="PTHR46411">
    <property type="entry name" value="FAMILY ATPASE, PUTATIVE-RELATED"/>
    <property type="match status" value="1"/>
</dbReference>
<comment type="caution">
    <text evidence="3">The sequence shown here is derived from an EMBL/GenBank/DDBJ whole genome shotgun (WGS) entry which is preliminary data.</text>
</comment>
<proteinExistence type="predicted"/>
<dbReference type="PANTHER" id="PTHR46411:SF4">
    <property type="entry name" value="AAA+ ATPASE DOMAIN-CONTAINING PROTEIN"/>
    <property type="match status" value="1"/>
</dbReference>
<sequence>MRIIIESKALLSALRSVVSYNPFVDLDHKVLSLNKPYTILGHHMSELEALHERCKTSHQKGEVKPDENANPDDPLVETTADHLELLLNYLKTKVYKGRIETEQELHRRNMCTFQMLRLLFRPGTTVYVESGGKLAAHVVHAMVNDTAILSDNRRDFGPHQILLWLLRFDGRFVGRSTTSVVVPPFEGEREITSLKVFPTELFDKKDGGETKARLEAQGMQWLKLLRGQPAFYQCDPSDRAALVLQNRHVVRRNASEESMDFEDAASHKPNIREARKAGSLSGRVYVDSAAYYYEFEEEAPEICNVNDIGRNLAMCGCEEW</sequence>
<accession>A0ABR0GDX5</accession>
<evidence type="ECO:0000259" key="2">
    <source>
        <dbReference type="Pfam" id="PF22942"/>
    </source>
</evidence>
<feature type="compositionally biased region" description="Basic and acidic residues" evidence="1">
    <location>
        <begin position="54"/>
        <end position="67"/>
    </location>
</feature>